<evidence type="ECO:0008006" key="4">
    <source>
        <dbReference type="Google" id="ProtNLM"/>
    </source>
</evidence>
<dbReference type="InterPro" id="IPR032710">
    <property type="entry name" value="NTF2-like_dom_sf"/>
</dbReference>
<dbReference type="AlphaFoldDB" id="A0A318RK28"/>
<dbReference type="EMBL" id="QJSP01000013">
    <property type="protein sequence ID" value="PYE14274.1"/>
    <property type="molecule type" value="Genomic_DNA"/>
</dbReference>
<keyword evidence="1" id="KW-1133">Transmembrane helix</keyword>
<dbReference type="SUPFAM" id="SSF54427">
    <property type="entry name" value="NTF2-like"/>
    <property type="match status" value="1"/>
</dbReference>
<keyword evidence="1" id="KW-0812">Transmembrane</keyword>
<comment type="caution">
    <text evidence="2">The sequence shown here is derived from an EMBL/GenBank/DDBJ whole genome shotgun (WGS) entry which is preliminary data.</text>
</comment>
<evidence type="ECO:0000313" key="2">
    <source>
        <dbReference type="EMBL" id="PYE14274.1"/>
    </source>
</evidence>
<keyword evidence="3" id="KW-1185">Reference proteome</keyword>
<dbReference type="RefSeq" id="WP_110471453.1">
    <property type="nucleotide sequence ID" value="NZ_QJSP01000013.1"/>
</dbReference>
<organism evidence="2 3">
    <name type="scientific">Williamsia limnetica</name>
    <dbReference type="NCBI Taxonomy" id="882452"/>
    <lineage>
        <taxon>Bacteria</taxon>
        <taxon>Bacillati</taxon>
        <taxon>Actinomycetota</taxon>
        <taxon>Actinomycetes</taxon>
        <taxon>Mycobacteriales</taxon>
        <taxon>Nocardiaceae</taxon>
        <taxon>Williamsia</taxon>
    </lineage>
</organism>
<proteinExistence type="predicted"/>
<keyword evidence="1" id="KW-0472">Membrane</keyword>
<dbReference type="OrthoDB" id="4578235at2"/>
<reference evidence="2 3" key="1">
    <citation type="submission" date="2018-06" db="EMBL/GenBank/DDBJ databases">
        <title>Genomic Encyclopedia of Type Strains, Phase IV (KMG-IV): sequencing the most valuable type-strain genomes for metagenomic binning, comparative biology and taxonomic classification.</title>
        <authorList>
            <person name="Goeker M."/>
        </authorList>
    </citation>
    <scope>NUCLEOTIDE SEQUENCE [LARGE SCALE GENOMIC DNA]</scope>
    <source>
        <strain evidence="2 3">DSM 45521</strain>
    </source>
</reference>
<sequence length="160" mass="17511">MSHLMMHPGHHVPVRQTIVLSIAVLVTNLALVWFALSIQSDPADDATQIRTLVEHQIDALNERDAAALQLTYCRQQGDVADSIVAALGPRTEDLTLRVTRITDIQRIGSTLATAHVELEFTGPDLAAIELRPDTVSMFRKGETGWQMCDPGNAPADLLHV</sequence>
<name>A0A318RK28_WILLI</name>
<accession>A0A318RK28</accession>
<evidence type="ECO:0000313" key="3">
    <source>
        <dbReference type="Proteomes" id="UP000247591"/>
    </source>
</evidence>
<gene>
    <name evidence="2" type="ORF">DFR67_11368</name>
</gene>
<feature type="transmembrane region" description="Helical" evidence="1">
    <location>
        <begin position="12"/>
        <end position="36"/>
    </location>
</feature>
<protein>
    <recommendedName>
        <fullName evidence="4">Nuclear transport factor 2 family protein</fullName>
    </recommendedName>
</protein>
<evidence type="ECO:0000256" key="1">
    <source>
        <dbReference type="SAM" id="Phobius"/>
    </source>
</evidence>
<dbReference type="Proteomes" id="UP000247591">
    <property type="component" value="Unassembled WGS sequence"/>
</dbReference>